<dbReference type="GO" id="GO:0003700">
    <property type="term" value="F:DNA-binding transcription factor activity"/>
    <property type="evidence" value="ECO:0007669"/>
    <property type="project" value="InterPro"/>
</dbReference>
<sequence length="771" mass="89297">MNEACWQEVDMKNHRINYFKKLVLFCICIGIVPVITLGYFSYAKSSALLLEKANRSNAEMVEQARLRFEQKLKMVDNTQTQFISSSAVNMAMDKKLDSDNYLLYEELIQSIYRLQTYEFGLSEVYLANLNQDWILDSAGRRTFAQHSLSGSFMEYAAVRKASFWTTLKSPLFEESNPLKWNMVLVKKIPINSIRPLGLLVAVLPSVELNKMVPQRSEPGDFYVLDDKQQVIAAGNPEQVGLNLSNDPFTVRIEQDNLEANQFQLDIHNEPYSITYRKSNYNDWIYVTKVHIEDITKESRAIGWVTVAICLGLLALILVLSLQGSRKLYLPIRKLYDIVLKSPEMPNLSAKSDELYWIERRMKVLLGNEAHMTQQLRDFFVHKLLQGAVSVSEISDRIHSRELDTWRQLRVVCLRIDTLEGSKYTEMDKDLLLFAINNMVGELAPARMRLNPVVINEFQVTILGSNTDLPDESKAETYALARNIQEAVRDFLKLPISIGISCLFTDPIDAPRAFQEAKEALAYGIRLGDESILFLEDMYDQSIPDYMTFPQQIVRELTDHIKLLNEKNAFHLLDEFMMVVTARNISHQEFQLYLLRLLSDLLRLYQDLGGNLQDIAPNEKSVINELFMLKSAKEIVVWFQSSMIKPIIVFIEKRRDIQYTRISDMVMDIIHREYSTALSLEICGIRLNYHPEYVGRVFRKETGFAFGDYLSRYRLHIAKQFLVETNMTVTEISEKLMYNKPQNFIRYFRKLEGVTPGQFRESFHAKNKEISS</sequence>
<dbReference type="Gene3D" id="1.10.10.60">
    <property type="entry name" value="Homeodomain-like"/>
    <property type="match status" value="2"/>
</dbReference>
<keyword evidence="1" id="KW-0805">Transcription regulation</keyword>
<dbReference type="InterPro" id="IPR009057">
    <property type="entry name" value="Homeodomain-like_sf"/>
</dbReference>
<proteinExistence type="predicted"/>
<evidence type="ECO:0000256" key="1">
    <source>
        <dbReference type="ARBA" id="ARBA00023015"/>
    </source>
</evidence>
<dbReference type="PROSITE" id="PS01124">
    <property type="entry name" value="HTH_ARAC_FAMILY_2"/>
    <property type="match status" value="1"/>
</dbReference>
<dbReference type="InterPro" id="IPR018060">
    <property type="entry name" value="HTH_AraC"/>
</dbReference>
<keyword evidence="3" id="KW-0804">Transcription</keyword>
<feature type="domain" description="HTH araC/xylS-type" evidence="5">
    <location>
        <begin position="663"/>
        <end position="761"/>
    </location>
</feature>
<keyword evidence="4" id="KW-0812">Transmembrane</keyword>
<dbReference type="Pfam" id="PF17853">
    <property type="entry name" value="GGDEF_2"/>
    <property type="match status" value="1"/>
</dbReference>
<feature type="transmembrane region" description="Helical" evidence="4">
    <location>
        <begin position="22"/>
        <end position="42"/>
    </location>
</feature>
<keyword evidence="4" id="KW-0472">Membrane</keyword>
<evidence type="ECO:0000256" key="3">
    <source>
        <dbReference type="ARBA" id="ARBA00023163"/>
    </source>
</evidence>
<dbReference type="Gene3D" id="3.30.450.20">
    <property type="entry name" value="PAS domain"/>
    <property type="match status" value="1"/>
</dbReference>
<reference evidence="6" key="1">
    <citation type="submission" date="2019-10" db="EMBL/GenBank/DDBJ databases">
        <title>Description of Paenibacillus glebae sp. nov.</title>
        <authorList>
            <person name="Carlier A."/>
            <person name="Qi S."/>
        </authorList>
    </citation>
    <scope>NUCLEOTIDE SEQUENCE</scope>
    <source>
        <strain evidence="6">LMG 31456</strain>
    </source>
</reference>
<evidence type="ECO:0000256" key="2">
    <source>
        <dbReference type="ARBA" id="ARBA00023125"/>
    </source>
</evidence>
<dbReference type="InterPro" id="IPR041522">
    <property type="entry name" value="CdaR_GGDEF"/>
</dbReference>
<dbReference type="EMBL" id="WHOD01000079">
    <property type="protein sequence ID" value="NOU95706.1"/>
    <property type="molecule type" value="Genomic_DNA"/>
</dbReference>
<keyword evidence="2" id="KW-0238">DNA-binding</keyword>
<evidence type="ECO:0000259" key="5">
    <source>
        <dbReference type="PROSITE" id="PS01124"/>
    </source>
</evidence>
<name>A0A972K1H2_9BACL</name>
<dbReference type="PANTHER" id="PTHR43280:SF10">
    <property type="entry name" value="REGULATORY PROTEIN POCR"/>
    <property type="match status" value="1"/>
</dbReference>
<comment type="caution">
    <text evidence="6">The sequence shown here is derived from an EMBL/GenBank/DDBJ whole genome shotgun (WGS) entry which is preliminary data.</text>
</comment>
<keyword evidence="7" id="KW-1185">Reference proteome</keyword>
<gene>
    <name evidence="6" type="ORF">GC093_21115</name>
</gene>
<accession>A0A972K1H2</accession>
<dbReference type="PANTHER" id="PTHR43280">
    <property type="entry name" value="ARAC-FAMILY TRANSCRIPTIONAL REGULATOR"/>
    <property type="match status" value="1"/>
</dbReference>
<evidence type="ECO:0000313" key="6">
    <source>
        <dbReference type="EMBL" id="NOU95706.1"/>
    </source>
</evidence>
<evidence type="ECO:0000256" key="4">
    <source>
        <dbReference type="SAM" id="Phobius"/>
    </source>
</evidence>
<dbReference type="Proteomes" id="UP000641588">
    <property type="component" value="Unassembled WGS sequence"/>
</dbReference>
<dbReference type="GO" id="GO:0043565">
    <property type="term" value="F:sequence-specific DNA binding"/>
    <property type="evidence" value="ECO:0007669"/>
    <property type="project" value="InterPro"/>
</dbReference>
<dbReference type="SMART" id="SM00342">
    <property type="entry name" value="HTH_ARAC"/>
    <property type="match status" value="1"/>
</dbReference>
<dbReference type="AlphaFoldDB" id="A0A972K1H2"/>
<evidence type="ECO:0000313" key="7">
    <source>
        <dbReference type="Proteomes" id="UP000641588"/>
    </source>
</evidence>
<organism evidence="6 7">
    <name type="scientific">Paenibacillus foliorum</name>
    <dbReference type="NCBI Taxonomy" id="2654974"/>
    <lineage>
        <taxon>Bacteria</taxon>
        <taxon>Bacillati</taxon>
        <taxon>Bacillota</taxon>
        <taxon>Bacilli</taxon>
        <taxon>Bacillales</taxon>
        <taxon>Paenibacillaceae</taxon>
        <taxon>Paenibacillus</taxon>
    </lineage>
</organism>
<dbReference type="Pfam" id="PF12833">
    <property type="entry name" value="HTH_18"/>
    <property type="match status" value="1"/>
</dbReference>
<keyword evidence="4" id="KW-1133">Transmembrane helix</keyword>
<dbReference type="SUPFAM" id="SSF46689">
    <property type="entry name" value="Homeodomain-like"/>
    <property type="match status" value="1"/>
</dbReference>
<protein>
    <submittedName>
        <fullName evidence="6">Helix-turn-helix domain-containing protein</fullName>
    </submittedName>
</protein>